<name>A0A1Z5RE03_SORBI</name>
<proteinExistence type="predicted"/>
<protein>
    <submittedName>
        <fullName evidence="2">Uncharacterized protein</fullName>
    </submittedName>
</protein>
<evidence type="ECO:0000313" key="3">
    <source>
        <dbReference type="Proteomes" id="UP000000768"/>
    </source>
</evidence>
<accession>A0A1Z5RE03</accession>
<dbReference type="InParanoid" id="A0A1Z5RE03"/>
<dbReference type="Proteomes" id="UP000000768">
    <property type="component" value="Chromosome 6"/>
</dbReference>
<evidence type="ECO:0000256" key="1">
    <source>
        <dbReference type="SAM" id="MobiDB-lite"/>
    </source>
</evidence>
<dbReference type="Gramene" id="OQU81968">
    <property type="protein sequence ID" value="OQU81968"/>
    <property type="gene ID" value="SORBI_3006G146150"/>
</dbReference>
<reference evidence="3" key="2">
    <citation type="journal article" date="2018" name="Plant J.">
        <title>The Sorghum bicolor reference genome: improved assembly, gene annotations, a transcriptome atlas, and signatures of genome organization.</title>
        <authorList>
            <person name="McCormick R.F."/>
            <person name="Truong S.K."/>
            <person name="Sreedasyam A."/>
            <person name="Jenkins J."/>
            <person name="Shu S."/>
            <person name="Sims D."/>
            <person name="Kennedy M."/>
            <person name="Amirebrahimi M."/>
            <person name="Weers B.D."/>
            <person name="McKinley B."/>
            <person name="Mattison A."/>
            <person name="Morishige D.T."/>
            <person name="Grimwood J."/>
            <person name="Schmutz J."/>
            <person name="Mullet J.E."/>
        </authorList>
    </citation>
    <scope>NUCLEOTIDE SEQUENCE [LARGE SCALE GENOMIC DNA]</scope>
    <source>
        <strain evidence="3">cv. BTx623</strain>
    </source>
</reference>
<dbReference type="EMBL" id="CM000765">
    <property type="protein sequence ID" value="OQU81968.1"/>
    <property type="molecule type" value="Genomic_DNA"/>
</dbReference>
<feature type="region of interest" description="Disordered" evidence="1">
    <location>
        <begin position="21"/>
        <end position="40"/>
    </location>
</feature>
<evidence type="ECO:0000313" key="2">
    <source>
        <dbReference type="EMBL" id="OQU81968.1"/>
    </source>
</evidence>
<reference evidence="2 3" key="1">
    <citation type="journal article" date="2009" name="Nature">
        <title>The Sorghum bicolor genome and the diversification of grasses.</title>
        <authorList>
            <person name="Paterson A.H."/>
            <person name="Bowers J.E."/>
            <person name="Bruggmann R."/>
            <person name="Dubchak I."/>
            <person name="Grimwood J."/>
            <person name="Gundlach H."/>
            <person name="Haberer G."/>
            <person name="Hellsten U."/>
            <person name="Mitros T."/>
            <person name="Poliakov A."/>
            <person name="Schmutz J."/>
            <person name="Spannagl M."/>
            <person name="Tang H."/>
            <person name="Wang X."/>
            <person name="Wicker T."/>
            <person name="Bharti A.K."/>
            <person name="Chapman J."/>
            <person name="Feltus F.A."/>
            <person name="Gowik U."/>
            <person name="Grigoriev I.V."/>
            <person name="Lyons E."/>
            <person name="Maher C.A."/>
            <person name="Martis M."/>
            <person name="Narechania A."/>
            <person name="Otillar R.P."/>
            <person name="Penning B.W."/>
            <person name="Salamov A.A."/>
            <person name="Wang Y."/>
            <person name="Zhang L."/>
            <person name="Carpita N.C."/>
            <person name="Freeling M."/>
            <person name="Gingle A.R."/>
            <person name="Hash C.T."/>
            <person name="Keller B."/>
            <person name="Klein P."/>
            <person name="Kresovich S."/>
            <person name="McCann M.C."/>
            <person name="Ming R."/>
            <person name="Peterson D.G."/>
            <person name="Mehboob-ur-Rahman"/>
            <person name="Ware D."/>
            <person name="Westhoff P."/>
            <person name="Mayer K.F."/>
            <person name="Messing J."/>
            <person name="Rokhsar D.S."/>
        </authorList>
    </citation>
    <scope>NUCLEOTIDE SEQUENCE [LARGE SCALE GENOMIC DNA]</scope>
    <source>
        <strain evidence="3">cv. BTx623</strain>
    </source>
</reference>
<sequence length="68" mass="7637">MKETKTSSNKSPFQSLFLDFFSQSRKSNPRSLKERGTTEQPINFLNQFSSSPSHCHGVTSDPQACSHC</sequence>
<keyword evidence="3" id="KW-1185">Reference proteome</keyword>
<gene>
    <name evidence="2" type="ORF">SORBI_3006G146150</name>
</gene>
<organism evidence="2 3">
    <name type="scientific">Sorghum bicolor</name>
    <name type="common">Sorghum</name>
    <name type="synonym">Sorghum vulgare</name>
    <dbReference type="NCBI Taxonomy" id="4558"/>
    <lineage>
        <taxon>Eukaryota</taxon>
        <taxon>Viridiplantae</taxon>
        <taxon>Streptophyta</taxon>
        <taxon>Embryophyta</taxon>
        <taxon>Tracheophyta</taxon>
        <taxon>Spermatophyta</taxon>
        <taxon>Magnoliopsida</taxon>
        <taxon>Liliopsida</taxon>
        <taxon>Poales</taxon>
        <taxon>Poaceae</taxon>
        <taxon>PACMAD clade</taxon>
        <taxon>Panicoideae</taxon>
        <taxon>Andropogonodae</taxon>
        <taxon>Andropogoneae</taxon>
        <taxon>Sorghinae</taxon>
        <taxon>Sorghum</taxon>
    </lineage>
</organism>
<dbReference type="AlphaFoldDB" id="A0A1Z5RE03"/>